<organism evidence="1 2">
    <name type="scientific">Violaceomyces palustris</name>
    <dbReference type="NCBI Taxonomy" id="1673888"/>
    <lineage>
        <taxon>Eukaryota</taxon>
        <taxon>Fungi</taxon>
        <taxon>Dikarya</taxon>
        <taxon>Basidiomycota</taxon>
        <taxon>Ustilaginomycotina</taxon>
        <taxon>Ustilaginomycetes</taxon>
        <taxon>Violaceomycetales</taxon>
        <taxon>Violaceomycetaceae</taxon>
        <taxon>Violaceomyces</taxon>
    </lineage>
</organism>
<evidence type="ECO:0000313" key="1">
    <source>
        <dbReference type="EMBL" id="PWN51731.1"/>
    </source>
</evidence>
<proteinExistence type="predicted"/>
<reference evidence="1 2" key="1">
    <citation type="journal article" date="2018" name="Mol. Biol. Evol.">
        <title>Broad Genomic Sampling Reveals a Smut Pathogenic Ancestry of the Fungal Clade Ustilaginomycotina.</title>
        <authorList>
            <person name="Kijpornyongpan T."/>
            <person name="Mondo S.J."/>
            <person name="Barry K."/>
            <person name="Sandor L."/>
            <person name="Lee J."/>
            <person name="Lipzen A."/>
            <person name="Pangilinan J."/>
            <person name="LaButti K."/>
            <person name="Hainaut M."/>
            <person name="Henrissat B."/>
            <person name="Grigoriev I.V."/>
            <person name="Spatafora J.W."/>
            <person name="Aime M.C."/>
        </authorList>
    </citation>
    <scope>NUCLEOTIDE SEQUENCE [LARGE SCALE GENOMIC DNA]</scope>
    <source>
        <strain evidence="1 2">SA 807</strain>
    </source>
</reference>
<dbReference type="EMBL" id="KZ819821">
    <property type="protein sequence ID" value="PWN51731.1"/>
    <property type="molecule type" value="Genomic_DNA"/>
</dbReference>
<dbReference type="Proteomes" id="UP000245626">
    <property type="component" value="Unassembled WGS sequence"/>
</dbReference>
<protein>
    <submittedName>
        <fullName evidence="1">Uncharacterized protein</fullName>
    </submittedName>
</protein>
<keyword evidence="2" id="KW-1185">Reference proteome</keyword>
<sequence length="63" mass="7270">MVTLVTESWVLLAGSALRSNQGFVLCFILVFFFNIFFLFELCENFPPSFSFNSTSISPFLRIY</sequence>
<name>A0ACD0P107_9BASI</name>
<evidence type="ECO:0000313" key="2">
    <source>
        <dbReference type="Proteomes" id="UP000245626"/>
    </source>
</evidence>
<gene>
    <name evidence="1" type="ORF">IE53DRAFT_38698</name>
</gene>
<accession>A0ACD0P107</accession>